<reference evidence="3 4" key="1">
    <citation type="journal article" date="2016" name="Nat. Commun.">
        <title>Thousands of microbial genomes shed light on interconnected biogeochemical processes in an aquifer system.</title>
        <authorList>
            <person name="Anantharaman K."/>
            <person name="Brown C.T."/>
            <person name="Hug L.A."/>
            <person name="Sharon I."/>
            <person name="Castelle C.J."/>
            <person name="Probst A.J."/>
            <person name="Thomas B.C."/>
            <person name="Singh A."/>
            <person name="Wilkins M.J."/>
            <person name="Karaoz U."/>
            <person name="Brodie E.L."/>
            <person name="Williams K.H."/>
            <person name="Hubbard S.S."/>
            <person name="Banfield J.F."/>
        </authorList>
    </citation>
    <scope>NUCLEOTIDE SEQUENCE [LARGE SCALE GENOMIC DNA]</scope>
</reference>
<accession>A0A1F4WFH3</accession>
<protein>
    <recommendedName>
        <fullName evidence="5">Tagatose-bisphosphate aldolase</fullName>
    </recommendedName>
</protein>
<evidence type="ECO:0000313" key="4">
    <source>
        <dbReference type="Proteomes" id="UP000176492"/>
    </source>
</evidence>
<dbReference type="Proteomes" id="UP000176492">
    <property type="component" value="Unassembled WGS sequence"/>
</dbReference>
<evidence type="ECO:0008006" key="5">
    <source>
        <dbReference type="Google" id="ProtNLM"/>
    </source>
</evidence>
<proteinExistence type="predicted"/>
<evidence type="ECO:0000256" key="1">
    <source>
        <dbReference type="PIRSR" id="PIRSR001359-1"/>
    </source>
</evidence>
<feature type="active site" description="Proton donor" evidence="1">
    <location>
        <position position="35"/>
    </location>
</feature>
<dbReference type="PANTHER" id="PTHR30304:SF0">
    <property type="entry name" value="D-TAGATOSE-1,6-BISPHOSPHATE ALDOLASE SUBUNIT GATY-RELATED"/>
    <property type="match status" value="1"/>
</dbReference>
<name>A0A1F4WFH3_UNCKA</name>
<dbReference type="SUPFAM" id="SSF51569">
    <property type="entry name" value="Aldolase"/>
    <property type="match status" value="1"/>
</dbReference>
<dbReference type="GO" id="GO:0008270">
    <property type="term" value="F:zinc ion binding"/>
    <property type="evidence" value="ECO:0007669"/>
    <property type="project" value="InterPro"/>
</dbReference>
<keyword evidence="2" id="KW-0862">Zinc</keyword>
<organism evidence="3 4">
    <name type="scientific">candidate division WWE3 bacterium RIFCSPLOWO2_02_FULL_53_10</name>
    <dbReference type="NCBI Taxonomy" id="1802629"/>
    <lineage>
        <taxon>Bacteria</taxon>
        <taxon>Katanobacteria</taxon>
    </lineage>
</organism>
<dbReference type="InterPro" id="IPR013785">
    <property type="entry name" value="Aldolase_TIM"/>
</dbReference>
<comment type="caution">
    <text evidence="3">The sequence shown here is derived from an EMBL/GenBank/DDBJ whole genome shotgun (WGS) entry which is preliminary data.</text>
</comment>
<gene>
    <name evidence="3" type="ORF">A3J33_03295</name>
</gene>
<feature type="binding site" evidence="2">
    <location>
        <position position="137"/>
    </location>
    <ligand>
        <name>Zn(2+)</name>
        <dbReference type="ChEBI" id="CHEBI:29105"/>
        <label>1</label>
        <note>catalytic</note>
    </ligand>
</feature>
<feature type="binding site" evidence="2">
    <location>
        <position position="36"/>
    </location>
    <ligand>
        <name>Zn(2+)</name>
        <dbReference type="ChEBI" id="CHEBI:29105"/>
        <label>1</label>
        <note>catalytic</note>
    </ligand>
</feature>
<dbReference type="InterPro" id="IPR050246">
    <property type="entry name" value="Class_II_FBP_aldolase"/>
</dbReference>
<dbReference type="GO" id="GO:0016832">
    <property type="term" value="F:aldehyde-lyase activity"/>
    <property type="evidence" value="ECO:0007669"/>
    <property type="project" value="InterPro"/>
</dbReference>
<dbReference type="EMBL" id="MEVM01000089">
    <property type="protein sequence ID" value="OGC68162.1"/>
    <property type="molecule type" value="Genomic_DNA"/>
</dbReference>
<dbReference type="AlphaFoldDB" id="A0A1F4WFH3"/>
<evidence type="ECO:0000313" key="3">
    <source>
        <dbReference type="EMBL" id="OGC68162.1"/>
    </source>
</evidence>
<dbReference type="InterPro" id="IPR000771">
    <property type="entry name" value="FBA_II"/>
</dbReference>
<feature type="binding site" evidence="2">
    <location>
        <position position="87"/>
    </location>
    <ligand>
        <name>Zn(2+)</name>
        <dbReference type="ChEBI" id="CHEBI:29105"/>
        <label>2</label>
    </ligand>
</feature>
<dbReference type="Gene3D" id="3.20.20.70">
    <property type="entry name" value="Aldolase class I"/>
    <property type="match status" value="1"/>
</dbReference>
<feature type="binding site" evidence="2">
    <location>
        <position position="165"/>
    </location>
    <ligand>
        <name>Zn(2+)</name>
        <dbReference type="ChEBI" id="CHEBI:29105"/>
        <label>1</label>
        <note>catalytic</note>
    </ligand>
</feature>
<feature type="non-terminal residue" evidence="3">
    <location>
        <position position="1"/>
    </location>
</feature>
<dbReference type="PANTHER" id="PTHR30304">
    <property type="entry name" value="D-TAGATOSE-1,6-BISPHOSPHATE ALDOLASE"/>
    <property type="match status" value="1"/>
</dbReference>
<evidence type="ECO:0000256" key="2">
    <source>
        <dbReference type="PIRSR" id="PIRSR001359-3"/>
    </source>
</evidence>
<dbReference type="GO" id="GO:0005975">
    <property type="term" value="P:carbohydrate metabolic process"/>
    <property type="evidence" value="ECO:0007669"/>
    <property type="project" value="InterPro"/>
</dbReference>
<dbReference type="PIRSF" id="PIRSF001359">
    <property type="entry name" value="F_bP_aldolase_II"/>
    <property type="match status" value="1"/>
</dbReference>
<sequence length="240" mass="26237">EASQGEVSYIGGKNFVAIVRNAAEETGLPIFTNLDHSPSLEAARQGLAWGFDLVHFNGSTLGYDENLNQTKTIVAEAHAKNVLIEAELDTIPGGSSFHTVSAEEELKQTKLTDPDQAAAFSEKTNTDILAASFGSVHGFYQTQKHIDLTRLREIRTKTNCFLSLHGGSGMPNEQVKEAIKIGIVKINVNSELRLAFRKTLKEALADNQELAVYKIMPPVIDAVRQVVEEKIKIFGSEGKV</sequence>
<keyword evidence="2" id="KW-0479">Metal-binding</keyword>
<comment type="cofactor">
    <cofactor evidence="2">
        <name>Zn(2+)</name>
        <dbReference type="ChEBI" id="CHEBI:29105"/>
    </cofactor>
    <text evidence="2">Binds 2 Zn(2+) ions per subunit. One is catalytic and the other provides a structural contribution.</text>
</comment>
<dbReference type="Pfam" id="PF01116">
    <property type="entry name" value="F_bP_aldolase"/>
    <property type="match status" value="1"/>
</dbReference>